<reference evidence="1" key="1">
    <citation type="submission" date="2019-03" db="EMBL/GenBank/DDBJ databases">
        <title>Single cell metagenomics reveals metabolic interactions within the superorganism composed of flagellate Streblomastix strix and complex community of Bacteroidetes bacteria on its surface.</title>
        <authorList>
            <person name="Treitli S.C."/>
            <person name="Kolisko M."/>
            <person name="Husnik F."/>
            <person name="Keeling P."/>
            <person name="Hampl V."/>
        </authorList>
    </citation>
    <scope>NUCLEOTIDE SEQUENCE</scope>
    <source>
        <strain evidence="1">STM</strain>
    </source>
</reference>
<organism evidence="1">
    <name type="scientific">termite gut metagenome</name>
    <dbReference type="NCBI Taxonomy" id="433724"/>
    <lineage>
        <taxon>unclassified sequences</taxon>
        <taxon>metagenomes</taxon>
        <taxon>organismal metagenomes</taxon>
    </lineage>
</organism>
<sequence>MKEELLARDKGKIKYNPFYAWGRTQGLTRFGKKILNPTFSQYPRFLVVEDEDALFTNGYGIFFKEPKKECTLFGDEKHTLSKIENIDIVQKVLNSEIMHYYISKTSVSIDGGYPCYQKNFIEKFTIPEFSNKEVSELRSLSNQKDINLFLADKYQVNLLVPNLSV</sequence>
<dbReference type="AlphaFoldDB" id="A0A5J4Q497"/>
<protein>
    <submittedName>
        <fullName evidence="1">Uncharacterized protein</fullName>
    </submittedName>
</protein>
<evidence type="ECO:0000313" key="1">
    <source>
        <dbReference type="EMBL" id="KAA6315858.1"/>
    </source>
</evidence>
<proteinExistence type="predicted"/>
<comment type="caution">
    <text evidence="1">The sequence shown here is derived from an EMBL/GenBank/DDBJ whole genome shotgun (WGS) entry which is preliminary data.</text>
</comment>
<accession>A0A5J4Q497</accession>
<dbReference type="EMBL" id="SNRY01005094">
    <property type="protein sequence ID" value="KAA6315858.1"/>
    <property type="molecule type" value="Genomic_DNA"/>
</dbReference>
<gene>
    <name evidence="1" type="ORF">EZS27_033748</name>
</gene>
<name>A0A5J4Q497_9ZZZZ</name>